<dbReference type="Proteomes" id="UP000178197">
    <property type="component" value="Unassembled WGS sequence"/>
</dbReference>
<dbReference type="Gene3D" id="1.10.10.2520">
    <property type="entry name" value="Cell wall hydrolase SleB, domain 1"/>
    <property type="match status" value="1"/>
</dbReference>
<evidence type="ECO:0000313" key="2">
    <source>
        <dbReference type="EMBL" id="OGN12867.1"/>
    </source>
</evidence>
<evidence type="ECO:0000259" key="1">
    <source>
        <dbReference type="Pfam" id="PF07486"/>
    </source>
</evidence>
<dbReference type="InterPro" id="IPR042047">
    <property type="entry name" value="SleB_dom1"/>
</dbReference>
<proteinExistence type="predicted"/>
<sequence>MDLVKKERIDQKIQKRFVYTFSVEQSGIYALLVSAKARSWFQNVQKFISFFSDDNLAVKINGVIFPKLSGKRGEFDGEASWNGNKLKGLRQVNFFIVYFDQGEQNLEFISKGSPFLESIEIYRVDKNQISVDPSEYNVEDGDKRPWFNVLTSKIGIISCFAKAIADSKTNEDDSNLQIRINGVRELNNTPKAHNYWFWCGRVLKGQPKTFERTLSLKPGFNYIEFWADRTPIFNELNLRVTKSERIPMVDDPIWTGDFYDDSEEMILARVIFGEARNQSEEAKIWVASSVPNRVEAKTWWGSTIHEVILQDQQYESFNQDNPNRFMVENPLYDPTQKQSWIDSYKVAKGILNGDTPVPSKATHFHDPRKSQEDFVKLIPDGQFLKRIDNLFFYWSPR</sequence>
<gene>
    <name evidence="2" type="ORF">A3C71_01040</name>
</gene>
<organism evidence="2 3">
    <name type="scientific">Candidatus Yanofskybacteria bacterium RIFCSPHIGHO2_02_FULL_43_15c</name>
    <dbReference type="NCBI Taxonomy" id="1802679"/>
    <lineage>
        <taxon>Bacteria</taxon>
        <taxon>Candidatus Yanofskyibacteriota</taxon>
    </lineage>
</organism>
<reference evidence="2 3" key="1">
    <citation type="journal article" date="2016" name="Nat. Commun.">
        <title>Thousands of microbial genomes shed light on interconnected biogeochemical processes in an aquifer system.</title>
        <authorList>
            <person name="Anantharaman K."/>
            <person name="Brown C.T."/>
            <person name="Hug L.A."/>
            <person name="Sharon I."/>
            <person name="Castelle C.J."/>
            <person name="Probst A.J."/>
            <person name="Thomas B.C."/>
            <person name="Singh A."/>
            <person name="Wilkins M.J."/>
            <person name="Karaoz U."/>
            <person name="Brodie E.L."/>
            <person name="Williams K.H."/>
            <person name="Hubbard S.S."/>
            <person name="Banfield J.F."/>
        </authorList>
    </citation>
    <scope>NUCLEOTIDE SEQUENCE [LARGE SCALE GENOMIC DNA]</scope>
</reference>
<name>A0A1F8FID5_9BACT</name>
<comment type="caution">
    <text evidence="2">The sequence shown here is derived from an EMBL/GenBank/DDBJ whole genome shotgun (WGS) entry which is preliminary data.</text>
</comment>
<dbReference type="EMBL" id="MGJT01000011">
    <property type="protein sequence ID" value="OGN12867.1"/>
    <property type="molecule type" value="Genomic_DNA"/>
</dbReference>
<evidence type="ECO:0000313" key="3">
    <source>
        <dbReference type="Proteomes" id="UP000178197"/>
    </source>
</evidence>
<feature type="domain" description="Cell wall hydrolase SleB" evidence="1">
    <location>
        <begin position="278"/>
        <end position="393"/>
    </location>
</feature>
<protein>
    <recommendedName>
        <fullName evidence="1">Cell wall hydrolase SleB domain-containing protein</fullName>
    </recommendedName>
</protein>
<dbReference type="AlphaFoldDB" id="A0A1F8FID5"/>
<accession>A0A1F8FID5</accession>
<dbReference type="Pfam" id="PF07486">
    <property type="entry name" value="Hydrolase_2"/>
    <property type="match status" value="1"/>
</dbReference>
<dbReference type="InterPro" id="IPR011105">
    <property type="entry name" value="Cell_wall_hydrolase_SleB"/>
</dbReference>
<dbReference type="GO" id="GO:0016787">
    <property type="term" value="F:hydrolase activity"/>
    <property type="evidence" value="ECO:0007669"/>
    <property type="project" value="InterPro"/>
</dbReference>